<dbReference type="Proteomes" id="UP000248863">
    <property type="component" value="Unassembled WGS sequence"/>
</dbReference>
<dbReference type="Pfam" id="PF00293">
    <property type="entry name" value="NUDIX"/>
    <property type="match status" value="1"/>
</dbReference>
<dbReference type="InterPro" id="IPR020084">
    <property type="entry name" value="NUDIX_hydrolase_CS"/>
</dbReference>
<keyword evidence="14" id="KW-1185">Reference proteome</keyword>
<evidence type="ECO:0000256" key="5">
    <source>
        <dbReference type="ARBA" id="ARBA00022723"/>
    </source>
</evidence>
<dbReference type="PROSITE" id="PS00893">
    <property type="entry name" value="NUDIX_BOX"/>
    <property type="match status" value="1"/>
</dbReference>
<dbReference type="PRINTS" id="PR00502">
    <property type="entry name" value="NUDIXFAMILY"/>
</dbReference>
<dbReference type="EMBL" id="NPEU01000084">
    <property type="protein sequence ID" value="RAI39245.1"/>
    <property type="molecule type" value="Genomic_DNA"/>
</dbReference>
<proteinExistence type="inferred from homology"/>
<protein>
    <recommendedName>
        <fullName evidence="4">NAD(+) diphosphatase</fullName>
        <ecNumber evidence="4">3.6.1.22</ecNumber>
    </recommendedName>
</protein>
<dbReference type="PANTHER" id="PTHR42904">
    <property type="entry name" value="NUDIX HYDROLASE, NUDC SUBFAMILY"/>
    <property type="match status" value="1"/>
</dbReference>
<evidence type="ECO:0000256" key="8">
    <source>
        <dbReference type="ARBA" id="ARBA00023027"/>
    </source>
</evidence>
<dbReference type="CDD" id="cd03429">
    <property type="entry name" value="NUDIX_NADH_pyrophosphatase_Nudt13"/>
    <property type="match status" value="1"/>
</dbReference>
<dbReference type="InterPro" id="IPR015797">
    <property type="entry name" value="NUDIX_hydrolase-like_dom_sf"/>
</dbReference>
<gene>
    <name evidence="13" type="ORF">CH338_10000</name>
</gene>
<comment type="caution">
    <text evidence="13">The sequence shown here is derived from an EMBL/GenBank/DDBJ whole genome shotgun (WGS) entry which is preliminary data.</text>
</comment>
<evidence type="ECO:0000256" key="11">
    <source>
        <dbReference type="SAM" id="MobiDB-lite"/>
    </source>
</evidence>
<dbReference type="SUPFAM" id="SSF55811">
    <property type="entry name" value="Nudix"/>
    <property type="match status" value="1"/>
</dbReference>
<evidence type="ECO:0000313" key="13">
    <source>
        <dbReference type="EMBL" id="RAI39245.1"/>
    </source>
</evidence>
<dbReference type="GO" id="GO:0019677">
    <property type="term" value="P:NAD+ catabolic process"/>
    <property type="evidence" value="ECO:0007669"/>
    <property type="project" value="TreeGrafter"/>
</dbReference>
<name>A0A327KPF4_9BRAD</name>
<dbReference type="InterPro" id="IPR020476">
    <property type="entry name" value="Nudix_hydrolase"/>
</dbReference>
<dbReference type="InterPro" id="IPR000086">
    <property type="entry name" value="NUDIX_hydrolase_dom"/>
</dbReference>
<dbReference type="AlphaFoldDB" id="A0A327KPF4"/>
<evidence type="ECO:0000256" key="6">
    <source>
        <dbReference type="ARBA" id="ARBA00022801"/>
    </source>
</evidence>
<dbReference type="PROSITE" id="PS51462">
    <property type="entry name" value="NUDIX"/>
    <property type="match status" value="1"/>
</dbReference>
<dbReference type="FunFam" id="3.90.79.10:FF:000040">
    <property type="entry name" value="Nudix hydrolase 19, chloroplastic"/>
    <property type="match status" value="1"/>
</dbReference>
<comment type="cofactor">
    <cofactor evidence="2">
        <name>Zn(2+)</name>
        <dbReference type="ChEBI" id="CHEBI:29105"/>
    </cofactor>
</comment>
<comment type="cofactor">
    <cofactor evidence="1">
        <name>Mg(2+)</name>
        <dbReference type="ChEBI" id="CHEBI:18420"/>
    </cofactor>
</comment>
<dbReference type="PANTHER" id="PTHR42904:SF6">
    <property type="entry name" value="NAD-CAPPED RNA HYDROLASE NUDT12"/>
    <property type="match status" value="1"/>
</dbReference>
<evidence type="ECO:0000256" key="10">
    <source>
        <dbReference type="RuleBase" id="RU003476"/>
    </source>
</evidence>
<comment type="catalytic activity">
    <reaction evidence="9">
        <text>a 5'-end NAD(+)-phospho-ribonucleoside in mRNA + H2O = a 5'-end phospho-adenosine-phospho-ribonucleoside in mRNA + beta-nicotinamide D-ribonucleotide + 2 H(+)</text>
        <dbReference type="Rhea" id="RHEA:60876"/>
        <dbReference type="Rhea" id="RHEA-COMP:15698"/>
        <dbReference type="Rhea" id="RHEA-COMP:15719"/>
        <dbReference type="ChEBI" id="CHEBI:14649"/>
        <dbReference type="ChEBI" id="CHEBI:15377"/>
        <dbReference type="ChEBI" id="CHEBI:15378"/>
        <dbReference type="ChEBI" id="CHEBI:144029"/>
        <dbReference type="ChEBI" id="CHEBI:144051"/>
    </reaction>
    <physiologicalReaction direction="left-to-right" evidence="9">
        <dbReference type="Rhea" id="RHEA:60877"/>
    </physiologicalReaction>
</comment>
<reference evidence="13 14" key="1">
    <citation type="submission" date="2017-07" db="EMBL/GenBank/DDBJ databases">
        <title>Draft Genome Sequences of Select Purple Nonsulfur Bacteria.</title>
        <authorList>
            <person name="Lasarre B."/>
            <person name="Mckinlay J.B."/>
        </authorList>
    </citation>
    <scope>NUCLEOTIDE SEQUENCE [LARGE SCALE GENOMIC DNA]</scope>
    <source>
        <strain evidence="13 14">DSM 11907</strain>
    </source>
</reference>
<dbReference type="GO" id="GO:0006742">
    <property type="term" value="P:NADP+ catabolic process"/>
    <property type="evidence" value="ECO:0007669"/>
    <property type="project" value="TreeGrafter"/>
</dbReference>
<comment type="similarity">
    <text evidence="3">Belongs to the Nudix hydrolase family. NudC subfamily.</text>
</comment>
<organism evidence="13 14">
    <name type="scientific">Rhodoplanes elegans</name>
    <dbReference type="NCBI Taxonomy" id="29408"/>
    <lineage>
        <taxon>Bacteria</taxon>
        <taxon>Pseudomonadati</taxon>
        <taxon>Pseudomonadota</taxon>
        <taxon>Alphaproteobacteria</taxon>
        <taxon>Hyphomicrobiales</taxon>
        <taxon>Nitrobacteraceae</taxon>
        <taxon>Rhodoplanes</taxon>
    </lineage>
</organism>
<dbReference type="OrthoDB" id="9791656at2"/>
<accession>A0A327KPF4</accession>
<feature type="region of interest" description="Disordered" evidence="11">
    <location>
        <begin position="1"/>
        <end position="21"/>
    </location>
</feature>
<dbReference type="CDD" id="cd00350">
    <property type="entry name" value="rubredoxin_like"/>
    <property type="match status" value="1"/>
</dbReference>
<evidence type="ECO:0000256" key="2">
    <source>
        <dbReference type="ARBA" id="ARBA00001947"/>
    </source>
</evidence>
<dbReference type="GO" id="GO:0046872">
    <property type="term" value="F:metal ion binding"/>
    <property type="evidence" value="ECO:0007669"/>
    <property type="project" value="UniProtKB-KW"/>
</dbReference>
<keyword evidence="6 10" id="KW-0378">Hydrolase</keyword>
<evidence type="ECO:0000256" key="1">
    <source>
        <dbReference type="ARBA" id="ARBA00001946"/>
    </source>
</evidence>
<evidence type="ECO:0000259" key="12">
    <source>
        <dbReference type="PROSITE" id="PS51462"/>
    </source>
</evidence>
<dbReference type="RefSeq" id="WP_111356956.1">
    <property type="nucleotide sequence ID" value="NZ_NHSK01000101.1"/>
</dbReference>
<keyword evidence="8" id="KW-0520">NAD</keyword>
<evidence type="ECO:0000256" key="7">
    <source>
        <dbReference type="ARBA" id="ARBA00022842"/>
    </source>
</evidence>
<dbReference type="Pfam" id="PF09297">
    <property type="entry name" value="Zn_ribbon_NUD"/>
    <property type="match status" value="1"/>
</dbReference>
<sequence length="322" mass="35177">MLTPPDPDDRPRLGYTGSLLDRDPAVRHHPERLAAYTADPAARAYVTAGEMVIMRRGDPLADPLFTLAEAATLGTVRETVWLGHDRGVGRFGVGLDAALAPVLAERPDLLVTDLRSIAVQGLVAGEHLPPLAEAKALLLWHARHRFCSACGHPAAPDQAGWRRVCPSCGAEHFPRTDPVVIMLAVDGDRCLLGRQARFAPGMWSCLAGFVEPGENIEEAVRRETLEEAGIRCGRVHYVASQPWPFPMSLMIGCYAEALDTDLVIDRTELEDLRWFSRDEVVTMLERRHPDGLTAPPPIAIAHFIMRSWIEDAAGGLGRPASA</sequence>
<dbReference type="GO" id="GO:0005829">
    <property type="term" value="C:cytosol"/>
    <property type="evidence" value="ECO:0007669"/>
    <property type="project" value="TreeGrafter"/>
</dbReference>
<dbReference type="InterPro" id="IPR015376">
    <property type="entry name" value="Znr_NADH_PPase"/>
</dbReference>
<evidence type="ECO:0000313" key="14">
    <source>
        <dbReference type="Proteomes" id="UP000248863"/>
    </source>
</evidence>
<evidence type="ECO:0000256" key="9">
    <source>
        <dbReference type="ARBA" id="ARBA00023679"/>
    </source>
</evidence>
<dbReference type="InterPro" id="IPR049734">
    <property type="entry name" value="NudC-like_C"/>
</dbReference>
<dbReference type="NCBIfam" id="NF001299">
    <property type="entry name" value="PRK00241.1"/>
    <property type="match status" value="1"/>
</dbReference>
<feature type="domain" description="Nudix hydrolase" evidence="12">
    <location>
        <begin position="174"/>
        <end position="299"/>
    </location>
</feature>
<keyword evidence="5" id="KW-0479">Metal-binding</keyword>
<dbReference type="Gene3D" id="3.90.79.10">
    <property type="entry name" value="Nucleoside Triphosphate Pyrophosphohydrolase"/>
    <property type="match status" value="1"/>
</dbReference>
<keyword evidence="7" id="KW-0460">Magnesium</keyword>
<dbReference type="GO" id="GO:0035529">
    <property type="term" value="F:NADH pyrophosphatase activity"/>
    <property type="evidence" value="ECO:0007669"/>
    <property type="project" value="TreeGrafter"/>
</dbReference>
<dbReference type="InterPro" id="IPR050241">
    <property type="entry name" value="NAD-cap_RNA_hydrolase_NudC"/>
</dbReference>
<dbReference type="Gene3D" id="3.90.79.20">
    <property type="match status" value="1"/>
</dbReference>
<evidence type="ECO:0000256" key="3">
    <source>
        <dbReference type="ARBA" id="ARBA00009595"/>
    </source>
</evidence>
<evidence type="ECO:0000256" key="4">
    <source>
        <dbReference type="ARBA" id="ARBA00012381"/>
    </source>
</evidence>
<dbReference type="EC" id="3.6.1.22" evidence="4"/>